<feature type="region of interest" description="Disordered" evidence="1">
    <location>
        <begin position="58"/>
        <end position="97"/>
    </location>
</feature>
<accession>A0A316FQK0</accession>
<proteinExistence type="predicted"/>
<evidence type="ECO:0000313" key="4">
    <source>
        <dbReference type="Proteomes" id="UP000245790"/>
    </source>
</evidence>
<feature type="signal peptide" evidence="2">
    <location>
        <begin position="1"/>
        <end position="28"/>
    </location>
</feature>
<evidence type="ECO:0000313" key="3">
    <source>
        <dbReference type="EMBL" id="PWK49986.1"/>
    </source>
</evidence>
<feature type="compositionally biased region" description="Basic and acidic residues" evidence="1">
    <location>
        <begin position="75"/>
        <end position="89"/>
    </location>
</feature>
<name>A0A316FQK0_9GAMM</name>
<feature type="compositionally biased region" description="Polar residues" evidence="1">
    <location>
        <begin position="186"/>
        <end position="200"/>
    </location>
</feature>
<feature type="compositionally biased region" description="Low complexity" evidence="1">
    <location>
        <begin position="205"/>
        <end position="214"/>
    </location>
</feature>
<dbReference type="AlphaFoldDB" id="A0A316FQK0"/>
<organism evidence="3 4">
    <name type="scientific">Pleionea mediterranea</name>
    <dbReference type="NCBI Taxonomy" id="523701"/>
    <lineage>
        <taxon>Bacteria</taxon>
        <taxon>Pseudomonadati</taxon>
        <taxon>Pseudomonadota</taxon>
        <taxon>Gammaproteobacteria</taxon>
        <taxon>Oceanospirillales</taxon>
        <taxon>Pleioneaceae</taxon>
        <taxon>Pleionea</taxon>
    </lineage>
</organism>
<dbReference type="EMBL" id="QGGU01000007">
    <property type="protein sequence ID" value="PWK49986.1"/>
    <property type="molecule type" value="Genomic_DNA"/>
</dbReference>
<comment type="caution">
    <text evidence="3">The sequence shown here is derived from an EMBL/GenBank/DDBJ whole genome shotgun (WGS) entry which is preliminary data.</text>
</comment>
<gene>
    <name evidence="3" type="ORF">C8D97_107151</name>
</gene>
<feature type="region of interest" description="Disordered" evidence="1">
    <location>
        <begin position="116"/>
        <end position="214"/>
    </location>
</feature>
<keyword evidence="2" id="KW-0732">Signal</keyword>
<evidence type="ECO:0000256" key="1">
    <source>
        <dbReference type="SAM" id="MobiDB-lite"/>
    </source>
</evidence>
<protein>
    <submittedName>
        <fullName evidence="3">Uncharacterized protein</fullName>
    </submittedName>
</protein>
<feature type="compositionally biased region" description="Polar residues" evidence="1">
    <location>
        <begin position="138"/>
        <end position="178"/>
    </location>
</feature>
<keyword evidence="4" id="KW-1185">Reference proteome</keyword>
<feature type="chain" id="PRO_5016273575" evidence="2">
    <location>
        <begin position="29"/>
        <end position="239"/>
    </location>
</feature>
<reference evidence="3 4" key="1">
    <citation type="submission" date="2018-05" db="EMBL/GenBank/DDBJ databases">
        <title>Genomic Encyclopedia of Type Strains, Phase IV (KMG-IV): sequencing the most valuable type-strain genomes for metagenomic binning, comparative biology and taxonomic classification.</title>
        <authorList>
            <person name="Goeker M."/>
        </authorList>
    </citation>
    <scope>NUCLEOTIDE SEQUENCE [LARGE SCALE GENOMIC DNA]</scope>
    <source>
        <strain evidence="3 4">DSM 25350</strain>
    </source>
</reference>
<evidence type="ECO:0000256" key="2">
    <source>
        <dbReference type="SAM" id="SignalP"/>
    </source>
</evidence>
<sequence>MPRVNLKVKSTNLLIVCGVLLCGSVSFANDKATNKSNKNIELTADKAVQDKTVLDKTVRNKAVHNKPAPAQTNRSEIDRSETSRAEDLSKGTSQSQSQELSLELLTFLAEFSDDDGDVIDPETLDPITSDNNDHKNSSDQTPQQKASRQSTKHSTQITCNQHPSEAETNASESTQHNPQIKGKQLAKSQPDTQENVNTSDTGRRINTNINTDNNENSINCISDTVKQTARSKKETINDV</sequence>
<dbReference type="Proteomes" id="UP000245790">
    <property type="component" value="Unassembled WGS sequence"/>
</dbReference>